<feature type="transmembrane region" description="Helical" evidence="1">
    <location>
        <begin position="126"/>
        <end position="142"/>
    </location>
</feature>
<evidence type="ECO:0000313" key="3">
    <source>
        <dbReference type="EMBL" id="SDG77624.1"/>
    </source>
</evidence>
<evidence type="ECO:0000259" key="2">
    <source>
        <dbReference type="Pfam" id="PF01757"/>
    </source>
</evidence>
<dbReference type="Pfam" id="PF01757">
    <property type="entry name" value="Acyl_transf_3"/>
    <property type="match status" value="1"/>
</dbReference>
<sequence>MSTGLNHQFCSDISYPFNPLRMPLFIFCSGGLLYLSRISKNWSVKSLYIDKAKRIFIPFIFFSFIYYFLKLLVNKYVKTQVDFSLGNFLESFIIFEGHPTAPLWFLATLMTLMLMYPLFRFLCNKVFYVVSFFLFCVVFYYIDLTSLLPYNFFYILKINHYLIYFFFGIFFFRLKIYQFIDNWYYLFIFITLYIITYYYHIDLLCSILGILWMISMSMIVSRYIPNLLSSYREYIYQIYLLSLPFQAFVELILWKKIFYCESFFLVFYILSILIGLFVPVLISKAVEKTNIKYMKMCFGLK</sequence>
<keyword evidence="3" id="KW-0808">Transferase</keyword>
<feature type="transmembrane region" description="Helical" evidence="1">
    <location>
        <begin position="236"/>
        <end position="254"/>
    </location>
</feature>
<proteinExistence type="predicted"/>
<dbReference type="AlphaFoldDB" id="A0A1G7X0C6"/>
<feature type="transmembrane region" description="Helical" evidence="1">
    <location>
        <begin position="101"/>
        <end position="119"/>
    </location>
</feature>
<dbReference type="Proteomes" id="UP000198779">
    <property type="component" value="Unassembled WGS sequence"/>
</dbReference>
<feature type="transmembrane region" description="Helical" evidence="1">
    <location>
        <begin position="20"/>
        <end position="35"/>
    </location>
</feature>
<feature type="transmembrane region" description="Helical" evidence="1">
    <location>
        <begin position="266"/>
        <end position="286"/>
    </location>
</feature>
<evidence type="ECO:0000313" key="4">
    <source>
        <dbReference type="Proteomes" id="UP000198779"/>
    </source>
</evidence>
<gene>
    <name evidence="3" type="ORF">SAMN04487901_10970</name>
</gene>
<reference evidence="4" key="1">
    <citation type="submission" date="2016-10" db="EMBL/GenBank/DDBJ databases">
        <authorList>
            <person name="Varghese N."/>
            <person name="Submissions S."/>
        </authorList>
    </citation>
    <scope>NUCLEOTIDE SEQUENCE [LARGE SCALE GENOMIC DNA]</scope>
    <source>
        <strain evidence="4">BP1-148</strain>
    </source>
</reference>
<feature type="transmembrane region" description="Helical" evidence="1">
    <location>
        <begin position="154"/>
        <end position="172"/>
    </location>
</feature>
<dbReference type="EMBL" id="FNCQ01000009">
    <property type="protein sequence ID" value="SDG77624.1"/>
    <property type="molecule type" value="Genomic_DNA"/>
</dbReference>
<name>A0A1G7X0C6_9BACT</name>
<keyword evidence="1" id="KW-0472">Membrane</keyword>
<organism evidence="3 4">
    <name type="scientific">Prevotella communis</name>
    <dbReference type="NCBI Taxonomy" id="2913614"/>
    <lineage>
        <taxon>Bacteria</taxon>
        <taxon>Pseudomonadati</taxon>
        <taxon>Bacteroidota</taxon>
        <taxon>Bacteroidia</taxon>
        <taxon>Bacteroidales</taxon>
        <taxon>Prevotellaceae</taxon>
        <taxon>Prevotella</taxon>
    </lineage>
</organism>
<keyword evidence="3" id="KW-0012">Acyltransferase</keyword>
<keyword evidence="1" id="KW-0812">Transmembrane</keyword>
<feature type="transmembrane region" description="Helical" evidence="1">
    <location>
        <begin position="55"/>
        <end position="73"/>
    </location>
</feature>
<feature type="domain" description="Acyltransferase 3" evidence="2">
    <location>
        <begin position="17"/>
        <end position="283"/>
    </location>
</feature>
<accession>A0A1G7X0C6</accession>
<keyword evidence="1" id="KW-1133">Transmembrane helix</keyword>
<dbReference type="GO" id="GO:0016747">
    <property type="term" value="F:acyltransferase activity, transferring groups other than amino-acyl groups"/>
    <property type="evidence" value="ECO:0007669"/>
    <property type="project" value="InterPro"/>
</dbReference>
<dbReference type="InterPro" id="IPR002656">
    <property type="entry name" value="Acyl_transf_3_dom"/>
</dbReference>
<feature type="transmembrane region" description="Helical" evidence="1">
    <location>
        <begin position="207"/>
        <end position="224"/>
    </location>
</feature>
<protein>
    <submittedName>
        <fullName evidence="3">Acyltransferase family protein</fullName>
    </submittedName>
</protein>
<keyword evidence="4" id="KW-1185">Reference proteome</keyword>
<feature type="transmembrane region" description="Helical" evidence="1">
    <location>
        <begin position="184"/>
        <end position="201"/>
    </location>
</feature>
<evidence type="ECO:0000256" key="1">
    <source>
        <dbReference type="SAM" id="Phobius"/>
    </source>
</evidence>